<evidence type="ECO:0000313" key="7">
    <source>
        <dbReference type="EMBL" id="GLB86613.1"/>
    </source>
</evidence>
<comment type="caution">
    <text evidence="8">The sequence shown here is derived from an EMBL/GenBank/DDBJ whole genome shotgun (WGS) entry which is preliminary data.</text>
</comment>
<feature type="domain" description="AAA+ ATPase" evidence="6">
    <location>
        <begin position="352"/>
        <end position="493"/>
    </location>
</feature>
<evidence type="ECO:0000313" key="9">
    <source>
        <dbReference type="Proteomes" id="UP001064782"/>
    </source>
</evidence>
<dbReference type="GO" id="GO:0005524">
    <property type="term" value="F:ATP binding"/>
    <property type="evidence" value="ECO:0007669"/>
    <property type="project" value="UniProtKB-KW"/>
</dbReference>
<dbReference type="CDD" id="cd00009">
    <property type="entry name" value="AAA"/>
    <property type="match status" value="1"/>
</dbReference>
<dbReference type="EMBL" id="BRXE01000157">
    <property type="protein sequence ID" value="GLB86613.1"/>
    <property type="molecule type" value="Genomic_DNA"/>
</dbReference>
<evidence type="ECO:0000259" key="6">
    <source>
        <dbReference type="SMART" id="SM00382"/>
    </source>
</evidence>
<dbReference type="Gene3D" id="1.10.8.60">
    <property type="match status" value="1"/>
</dbReference>
<keyword evidence="5" id="KW-0067">ATP-binding</keyword>
<evidence type="ECO:0000256" key="1">
    <source>
        <dbReference type="ARBA" id="ARBA00004496"/>
    </source>
</evidence>
<dbReference type="InterPro" id="IPR041627">
    <property type="entry name" value="AAA_lid_6"/>
</dbReference>
<dbReference type="InterPro" id="IPR027417">
    <property type="entry name" value="P-loop_NTPase"/>
</dbReference>
<organism evidence="8 9">
    <name type="scientific">Mycobacterium kiyosense</name>
    <dbReference type="NCBI Taxonomy" id="2871094"/>
    <lineage>
        <taxon>Bacteria</taxon>
        <taxon>Bacillati</taxon>
        <taxon>Actinomycetota</taxon>
        <taxon>Actinomycetes</taxon>
        <taxon>Mycobacteriales</taxon>
        <taxon>Mycobacteriaceae</taxon>
        <taxon>Mycobacterium</taxon>
    </lineage>
</organism>
<dbReference type="EMBL" id="BRZI01000098">
    <property type="protein sequence ID" value="GLD33689.1"/>
    <property type="molecule type" value="Genomic_DNA"/>
</dbReference>
<dbReference type="Gene3D" id="3.40.50.300">
    <property type="entry name" value="P-loop containing nucleotide triphosphate hydrolases"/>
    <property type="match status" value="1"/>
</dbReference>
<keyword evidence="9" id="KW-1185">Reference proteome</keyword>
<dbReference type="InterPro" id="IPR000641">
    <property type="entry name" value="CbxX/CfxQ"/>
</dbReference>
<dbReference type="InterPro" id="IPR050773">
    <property type="entry name" value="CbxX/CfxQ_RuBisCO_ESX"/>
</dbReference>
<evidence type="ECO:0000313" key="8">
    <source>
        <dbReference type="EMBL" id="GLD33689.1"/>
    </source>
</evidence>
<dbReference type="SUPFAM" id="SSF52540">
    <property type="entry name" value="P-loop containing nucleoside triphosphate hydrolases"/>
    <property type="match status" value="1"/>
</dbReference>
<dbReference type="GO" id="GO:0016887">
    <property type="term" value="F:ATP hydrolysis activity"/>
    <property type="evidence" value="ECO:0007669"/>
    <property type="project" value="InterPro"/>
</dbReference>
<dbReference type="RefSeq" id="WP_236976713.1">
    <property type="nucleotide sequence ID" value="NZ_BRXE01000157.1"/>
</dbReference>
<comment type="subcellular location">
    <subcellularLocation>
        <location evidence="1">Cytoplasm</location>
    </subcellularLocation>
</comment>
<dbReference type="PANTHER" id="PTHR43392">
    <property type="entry name" value="AAA-TYPE ATPASE FAMILY PROTEIN / ANKYRIN REPEAT FAMILY PROTEIN"/>
    <property type="match status" value="1"/>
</dbReference>
<dbReference type="InterPro" id="IPR049078">
    <property type="entry name" value="T7SS_EccA1-like_N"/>
</dbReference>
<dbReference type="AlphaFoldDB" id="A0A9P3V0H1"/>
<dbReference type="InterPro" id="IPR003593">
    <property type="entry name" value="AAA+_ATPase"/>
</dbReference>
<evidence type="ECO:0000256" key="3">
    <source>
        <dbReference type="ARBA" id="ARBA00022490"/>
    </source>
</evidence>
<proteinExistence type="inferred from homology"/>
<dbReference type="InterPro" id="IPR023835">
    <property type="entry name" value="T7SS_EccA"/>
</dbReference>
<dbReference type="Pfam" id="PF17866">
    <property type="entry name" value="AAA_lid_6"/>
    <property type="match status" value="1"/>
</dbReference>
<sequence>MPGTRDAQRVFDAGVLSLGIPIDGLETDRDVQYAALAFKRATEHDPQMCDAWLGRAAAGDTSSEVLYNLWRTSKENLNREQRRLGLPRRALCGRFQTGLYLDYTLSTLTEVWLAYAASMIAGKDFDEAERVLDELDTMRRSMPDCDAENAEICAYIRAVLHFTTQRWPDVLTALANSTSFTDEYIAAGANLMVGSACAQMGLFGEGIRRLDLAIDGPIPAASRAAEFCKGLTLREMGKEPEARTIFERIYSEEPGFEANAAALHDPKFRLIISTKNDIDSRTDKWDPTTARSAREVDAEAMNERGNEYLRAAQLELDRQIGLADVKLQVAKLRSAAQLAKVREGKGLSAAARSLHLAFTGPPGTGKTTIARVVAQVYCGLGLLKTPAVVEAKRADFVGEHLGSTAIKTSALIDTAMDGVLFIDEAYTLIQTGLAGGDAFGREAVDTLLARMENDRDRLVVIIAGYDAEIDRFLASNEGMASRFTKRIRFASYNPTELGDIGRLIAKTRDSELTDGAYEELVAACKRLYENQSVDDTGQLRRDIDLVGNGRFVRNVIETAEEEREFRLSERQDVSVEDLDETELMRIELSDMRTALENVLGMSNRLTSRTF</sequence>
<dbReference type="Gene3D" id="1.25.40.10">
    <property type="entry name" value="Tetratricopeptide repeat domain"/>
    <property type="match status" value="1"/>
</dbReference>
<evidence type="ECO:0000256" key="4">
    <source>
        <dbReference type="ARBA" id="ARBA00022741"/>
    </source>
</evidence>
<evidence type="ECO:0000256" key="2">
    <source>
        <dbReference type="ARBA" id="ARBA00010378"/>
    </source>
</evidence>
<dbReference type="PRINTS" id="PR00819">
    <property type="entry name" value="CBXCFQXSUPER"/>
</dbReference>
<name>A0A9P3V0H1_9MYCO</name>
<dbReference type="Proteomes" id="UP001165663">
    <property type="component" value="Unassembled WGS sequence"/>
</dbReference>
<keyword evidence="4" id="KW-0547">Nucleotide-binding</keyword>
<dbReference type="NCBIfam" id="TIGR03922">
    <property type="entry name" value="T7SS_EccA"/>
    <property type="match status" value="1"/>
</dbReference>
<dbReference type="PANTHER" id="PTHR43392:SF2">
    <property type="entry name" value="AAA-TYPE ATPASE FAMILY PROTEIN _ ANKYRIN REPEAT FAMILY PROTEIN"/>
    <property type="match status" value="1"/>
</dbReference>
<dbReference type="GeneID" id="83632936"/>
<dbReference type="Pfam" id="PF21545">
    <property type="entry name" value="T7SS_EccA1_N"/>
    <property type="match status" value="1"/>
</dbReference>
<dbReference type="FunFam" id="3.40.50.300:FF:000216">
    <property type="entry name" value="Type VII secretion ATPase EccA"/>
    <property type="match status" value="1"/>
</dbReference>
<keyword evidence="3" id="KW-0963">Cytoplasm</keyword>
<reference evidence="8" key="1">
    <citation type="submission" date="2022-08" db="EMBL/GenBank/DDBJ databases">
        <title>Mycobacterium kiyosense sp. nov., scotochromogenic slow-glowing species isolated from respiratory specimens.</title>
        <authorList>
            <person name="Fukano H."/>
            <person name="Kazumi Y."/>
            <person name="Sakagami N."/>
            <person name="Ato M."/>
            <person name="Mitarai S."/>
            <person name="Hoshino Y."/>
        </authorList>
    </citation>
    <scope>NUCLEOTIDE SEQUENCE</scope>
    <source>
        <strain evidence="8">1413</strain>
        <strain evidence="7">SRL2020-028</strain>
    </source>
</reference>
<accession>A0A9P3V0H1</accession>
<evidence type="ECO:0000256" key="5">
    <source>
        <dbReference type="ARBA" id="ARBA00022840"/>
    </source>
</evidence>
<dbReference type="Proteomes" id="UP001064782">
    <property type="component" value="Unassembled WGS sequence"/>
</dbReference>
<comment type="similarity">
    <text evidence="2">Belongs to the CbxX/CfxQ family.</text>
</comment>
<dbReference type="GO" id="GO:0005737">
    <property type="term" value="C:cytoplasm"/>
    <property type="evidence" value="ECO:0007669"/>
    <property type="project" value="UniProtKB-SubCell"/>
</dbReference>
<dbReference type="InterPro" id="IPR003959">
    <property type="entry name" value="ATPase_AAA_core"/>
</dbReference>
<dbReference type="Pfam" id="PF00004">
    <property type="entry name" value="AAA"/>
    <property type="match status" value="1"/>
</dbReference>
<dbReference type="InterPro" id="IPR011990">
    <property type="entry name" value="TPR-like_helical_dom_sf"/>
</dbReference>
<protein>
    <submittedName>
        <fullName evidence="8">ESX-3 secretion system protein EccA3</fullName>
    </submittedName>
</protein>
<gene>
    <name evidence="8" type="primary">eccA3_2</name>
    <name evidence="8" type="ORF">Mkiyose1413_55720</name>
    <name evidence="7" type="ORF">SRL2020028_58690</name>
</gene>
<dbReference type="SMART" id="SM00382">
    <property type="entry name" value="AAA"/>
    <property type="match status" value="1"/>
</dbReference>